<keyword evidence="2" id="KW-1185">Reference proteome</keyword>
<sequence length="146" mass="17019">MDYFKAAGDNERQKMTNLFEQFGITSYVFTKSDGYDRVEGYYTGKTGNEYVFEVKCRDLATTAYTQTIIEKKKVDAVLEESDKSNHKPILFFFFTDGNCMFQRLDKQTYYSTIYMNAPVTTMGYNEKVLKPFVPFNITTNKLIKLN</sequence>
<accession>A0ABT6XQK1</accession>
<proteinExistence type="predicted"/>
<dbReference type="Proteomes" id="UP001230035">
    <property type="component" value="Unassembled WGS sequence"/>
</dbReference>
<dbReference type="EMBL" id="JASGBP010000003">
    <property type="protein sequence ID" value="MDI9257298.1"/>
    <property type="molecule type" value="Genomic_DNA"/>
</dbReference>
<evidence type="ECO:0000313" key="2">
    <source>
        <dbReference type="Proteomes" id="UP001230035"/>
    </source>
</evidence>
<protein>
    <recommendedName>
        <fullName evidence="3">Restriction endonuclease type IV Mrr domain-containing protein</fullName>
    </recommendedName>
</protein>
<evidence type="ECO:0000313" key="1">
    <source>
        <dbReference type="EMBL" id="MDI9257298.1"/>
    </source>
</evidence>
<dbReference type="RefSeq" id="WP_283238979.1">
    <property type="nucleotide sequence ID" value="NZ_JASGBP010000003.1"/>
</dbReference>
<organism evidence="1 2">
    <name type="scientific">Flavobacterium sedimenticola</name>
    <dbReference type="NCBI Taxonomy" id="3043286"/>
    <lineage>
        <taxon>Bacteria</taxon>
        <taxon>Pseudomonadati</taxon>
        <taxon>Bacteroidota</taxon>
        <taxon>Flavobacteriia</taxon>
        <taxon>Flavobacteriales</taxon>
        <taxon>Flavobacteriaceae</taxon>
        <taxon>Flavobacterium</taxon>
    </lineage>
</organism>
<evidence type="ECO:0008006" key="3">
    <source>
        <dbReference type="Google" id="ProtNLM"/>
    </source>
</evidence>
<comment type="caution">
    <text evidence="1">The sequence shown here is derived from an EMBL/GenBank/DDBJ whole genome shotgun (WGS) entry which is preliminary data.</text>
</comment>
<gene>
    <name evidence="1" type="ORF">QHT84_07705</name>
</gene>
<reference evidence="1 2" key="1">
    <citation type="submission" date="2023-05" db="EMBL/GenBank/DDBJ databases">
        <title>Flavobacterium sedimenti sp. nov., isolated from the sediment.</title>
        <authorList>
            <person name="Wu N."/>
        </authorList>
    </citation>
    <scope>NUCLEOTIDE SEQUENCE [LARGE SCALE GENOMIC DNA]</scope>
    <source>
        <strain evidence="1 2">YZ-48</strain>
    </source>
</reference>
<name>A0ABT6XQK1_9FLAO</name>